<name>A0AA88DPA4_FICCA</name>
<evidence type="ECO:0000256" key="4">
    <source>
        <dbReference type="ARBA" id="ARBA00022475"/>
    </source>
</evidence>
<dbReference type="AlphaFoldDB" id="A0AA88DPA4"/>
<dbReference type="InterPro" id="IPR044173">
    <property type="entry name" value="CASPL"/>
</dbReference>
<protein>
    <recommendedName>
        <fullName evidence="8">CASP-like protein</fullName>
    </recommendedName>
</protein>
<feature type="transmembrane region" description="Helical" evidence="8">
    <location>
        <begin position="75"/>
        <end position="95"/>
    </location>
</feature>
<comment type="similarity">
    <text evidence="2 8">Belongs to the Casparian strip membrane proteins (CASP) family.</text>
</comment>
<feature type="transmembrane region" description="Helical" evidence="8">
    <location>
        <begin position="25"/>
        <end position="44"/>
    </location>
</feature>
<keyword evidence="4 8" id="KW-1003">Cell membrane</keyword>
<evidence type="ECO:0000256" key="7">
    <source>
        <dbReference type="ARBA" id="ARBA00023136"/>
    </source>
</evidence>
<comment type="subunit">
    <text evidence="3 8">Homodimer and heterodimers.</text>
</comment>
<evidence type="ECO:0000256" key="3">
    <source>
        <dbReference type="ARBA" id="ARBA00011489"/>
    </source>
</evidence>
<keyword evidence="6 8" id="KW-1133">Transmembrane helix</keyword>
<organism evidence="10 11">
    <name type="scientific">Ficus carica</name>
    <name type="common">Common fig</name>
    <dbReference type="NCBI Taxonomy" id="3494"/>
    <lineage>
        <taxon>Eukaryota</taxon>
        <taxon>Viridiplantae</taxon>
        <taxon>Streptophyta</taxon>
        <taxon>Embryophyta</taxon>
        <taxon>Tracheophyta</taxon>
        <taxon>Spermatophyta</taxon>
        <taxon>Magnoliopsida</taxon>
        <taxon>eudicotyledons</taxon>
        <taxon>Gunneridae</taxon>
        <taxon>Pentapetalae</taxon>
        <taxon>rosids</taxon>
        <taxon>fabids</taxon>
        <taxon>Rosales</taxon>
        <taxon>Moraceae</taxon>
        <taxon>Ficeae</taxon>
        <taxon>Ficus</taxon>
    </lineage>
</organism>
<dbReference type="EMBL" id="BTGU01000081">
    <property type="protein sequence ID" value="GMN58810.1"/>
    <property type="molecule type" value="Genomic_DNA"/>
</dbReference>
<feature type="domain" description="Casparian strip membrane protein" evidence="9">
    <location>
        <begin position="21"/>
        <end position="171"/>
    </location>
</feature>
<evidence type="ECO:0000256" key="1">
    <source>
        <dbReference type="ARBA" id="ARBA00004651"/>
    </source>
</evidence>
<evidence type="ECO:0000313" key="11">
    <source>
        <dbReference type="Proteomes" id="UP001187192"/>
    </source>
</evidence>
<keyword evidence="11" id="KW-1185">Reference proteome</keyword>
<dbReference type="Proteomes" id="UP001187192">
    <property type="component" value="Unassembled WGS sequence"/>
</dbReference>
<evidence type="ECO:0000256" key="5">
    <source>
        <dbReference type="ARBA" id="ARBA00022692"/>
    </source>
</evidence>
<dbReference type="PANTHER" id="PTHR36488">
    <property type="entry name" value="CASP-LIKE PROTEIN 1U1"/>
    <property type="match status" value="1"/>
</dbReference>
<dbReference type="Pfam" id="PF04535">
    <property type="entry name" value="CASP_dom"/>
    <property type="match status" value="1"/>
</dbReference>
<dbReference type="InterPro" id="IPR006702">
    <property type="entry name" value="CASP_dom"/>
</dbReference>
<reference evidence="10" key="1">
    <citation type="submission" date="2023-07" db="EMBL/GenBank/DDBJ databases">
        <title>draft genome sequence of fig (Ficus carica).</title>
        <authorList>
            <person name="Takahashi T."/>
            <person name="Nishimura K."/>
        </authorList>
    </citation>
    <scope>NUCLEOTIDE SEQUENCE</scope>
</reference>
<dbReference type="Gramene" id="FCD_00028907-RA">
    <property type="protein sequence ID" value="FCD_00028907-RA:cds"/>
    <property type="gene ID" value="FCD_00028907"/>
</dbReference>
<gene>
    <name evidence="10" type="ORF">TIFTF001_027903</name>
</gene>
<keyword evidence="7 8" id="KW-0472">Membrane</keyword>
<dbReference type="PANTHER" id="PTHR36488:SF8">
    <property type="entry name" value="CASP-LIKE PROTEIN 1U1"/>
    <property type="match status" value="1"/>
</dbReference>
<accession>A0AA88DPA4</accession>
<evidence type="ECO:0000313" key="10">
    <source>
        <dbReference type="EMBL" id="GMN58810.1"/>
    </source>
</evidence>
<comment type="caution">
    <text evidence="10">The sequence shown here is derived from an EMBL/GenBank/DDBJ whole genome shotgun (WGS) entry which is preliminary data.</text>
</comment>
<feature type="transmembrane region" description="Helical" evidence="8">
    <location>
        <begin position="107"/>
        <end position="126"/>
    </location>
</feature>
<keyword evidence="5 8" id="KW-0812">Transmembrane</keyword>
<feature type="transmembrane region" description="Helical" evidence="8">
    <location>
        <begin position="163"/>
        <end position="183"/>
    </location>
</feature>
<proteinExistence type="inferred from homology"/>
<dbReference type="Gramene" id="FCD_00036680-RA">
    <property type="protein sequence ID" value="FCD_00036680-RA:cds"/>
    <property type="gene ID" value="FCD_00036680"/>
</dbReference>
<evidence type="ECO:0000256" key="6">
    <source>
        <dbReference type="ARBA" id="ARBA00022989"/>
    </source>
</evidence>
<evidence type="ECO:0000259" key="9">
    <source>
        <dbReference type="Pfam" id="PF04535"/>
    </source>
</evidence>
<comment type="subcellular location">
    <subcellularLocation>
        <location evidence="1 8">Cell membrane</location>
        <topology evidence="1 8">Multi-pass membrane protein</topology>
    </subcellularLocation>
</comment>
<evidence type="ECO:0000256" key="2">
    <source>
        <dbReference type="ARBA" id="ARBA00007651"/>
    </source>
</evidence>
<dbReference type="NCBIfam" id="TIGR01569">
    <property type="entry name" value="A_tha_TIGR01569"/>
    <property type="match status" value="1"/>
</dbReference>
<sequence length="199" mass="21245">MALDINGEKSEVGSAVVKPKDWTLFMLRLSSLLATAAATIVMALNNQTKTLVVATVGSTPITATLTAKFQHNPAFVFFVIANGMASLHNLLMIALDFFRHKFNDKGLFLVMIPILDMLNVALASAGDGAAAFMAELGKNGNSHARWNKICDKFGTYCDHGGGALIASFIGLGLLLVVSVLSIIKLLANQKPTNYHVTLP</sequence>
<evidence type="ECO:0000256" key="8">
    <source>
        <dbReference type="RuleBase" id="RU361233"/>
    </source>
</evidence>
<dbReference type="InterPro" id="IPR006459">
    <property type="entry name" value="CASP/CASPL"/>
</dbReference>
<dbReference type="GO" id="GO:0005886">
    <property type="term" value="C:plasma membrane"/>
    <property type="evidence" value="ECO:0007669"/>
    <property type="project" value="UniProtKB-SubCell"/>
</dbReference>